<dbReference type="InterPro" id="IPR011333">
    <property type="entry name" value="SKP1/BTB/POZ_sf"/>
</dbReference>
<gene>
    <name evidence="2" type="ORF">P167DRAFT_561758</name>
</gene>
<evidence type="ECO:0000313" key="3">
    <source>
        <dbReference type="Proteomes" id="UP000277580"/>
    </source>
</evidence>
<dbReference type="STRING" id="1392247.A0A3N4L1S3"/>
<evidence type="ECO:0008006" key="4">
    <source>
        <dbReference type="Google" id="ProtNLM"/>
    </source>
</evidence>
<keyword evidence="3" id="KW-1185">Reference proteome</keyword>
<dbReference type="Proteomes" id="UP000277580">
    <property type="component" value="Unassembled WGS sequence"/>
</dbReference>
<dbReference type="InParanoid" id="A0A3N4L1S3"/>
<dbReference type="Gene3D" id="3.30.710.10">
    <property type="entry name" value="Potassium Channel Kv1.1, Chain A"/>
    <property type="match status" value="1"/>
</dbReference>
<feature type="compositionally biased region" description="Basic and acidic residues" evidence="1">
    <location>
        <begin position="75"/>
        <end position="87"/>
    </location>
</feature>
<evidence type="ECO:0000313" key="2">
    <source>
        <dbReference type="EMBL" id="RPB16760.1"/>
    </source>
</evidence>
<feature type="region of interest" description="Disordered" evidence="1">
    <location>
        <begin position="62"/>
        <end position="96"/>
    </location>
</feature>
<name>A0A3N4L1S3_9PEZI</name>
<dbReference type="EMBL" id="ML119107">
    <property type="protein sequence ID" value="RPB16760.1"/>
    <property type="molecule type" value="Genomic_DNA"/>
</dbReference>
<dbReference type="CDD" id="cd18186">
    <property type="entry name" value="BTB_POZ_ZBTB_KLHL-like"/>
    <property type="match status" value="1"/>
</dbReference>
<evidence type="ECO:0000256" key="1">
    <source>
        <dbReference type="SAM" id="MobiDB-lite"/>
    </source>
</evidence>
<sequence length="461" mass="51409">MSDLDELSLGQPLPVQVEAPAQLAIEDGQTDRSVEAANYITEEPANHCTTDVDAVDSSSDLKDILTPASTPSIHGGRDESTTGERENTYSSGHDPTATVDVVPYGDLILEVSSDAGTARFKVSSQVLCIASPVFRAMLGPSSSFKEACELRASAVSSEPYVLQLGEDDPQALVVVLNALHLQGSKVPISISFQNLVDLAIICDKYDCAPGVTLWADVWTEVWKKYALEPGFERWLFISWTFGIDEIFMSLSKKLIMEGEFEWNNPRSLLLKGHPIDDMLIPEPVMASILEQRSNTLRDMLQCTLSYIERYTLAWGRTFCKSTRTEKCDTMILGSLIREFRSKGLIPTHEEFLLRSIADVEKTIRGLKIQFFESVSERQEPCTPWTLHGPATPPYCFKHKEISNCPMTMISHEATCSFLPELFDRIDDALSVIDGLCLDDFKSTEARSREIGAARWESLVYR</sequence>
<dbReference type="AlphaFoldDB" id="A0A3N4L1S3"/>
<dbReference type="OrthoDB" id="5275938at2759"/>
<reference evidence="2 3" key="1">
    <citation type="journal article" date="2018" name="Nat. Ecol. Evol.">
        <title>Pezizomycetes genomes reveal the molecular basis of ectomycorrhizal truffle lifestyle.</title>
        <authorList>
            <person name="Murat C."/>
            <person name="Payen T."/>
            <person name="Noel B."/>
            <person name="Kuo A."/>
            <person name="Morin E."/>
            <person name="Chen J."/>
            <person name="Kohler A."/>
            <person name="Krizsan K."/>
            <person name="Balestrini R."/>
            <person name="Da Silva C."/>
            <person name="Montanini B."/>
            <person name="Hainaut M."/>
            <person name="Levati E."/>
            <person name="Barry K.W."/>
            <person name="Belfiori B."/>
            <person name="Cichocki N."/>
            <person name="Clum A."/>
            <person name="Dockter R.B."/>
            <person name="Fauchery L."/>
            <person name="Guy J."/>
            <person name="Iotti M."/>
            <person name="Le Tacon F."/>
            <person name="Lindquist E.A."/>
            <person name="Lipzen A."/>
            <person name="Malagnac F."/>
            <person name="Mello A."/>
            <person name="Molinier V."/>
            <person name="Miyauchi S."/>
            <person name="Poulain J."/>
            <person name="Riccioni C."/>
            <person name="Rubini A."/>
            <person name="Sitrit Y."/>
            <person name="Splivallo R."/>
            <person name="Traeger S."/>
            <person name="Wang M."/>
            <person name="Zifcakova L."/>
            <person name="Wipf D."/>
            <person name="Zambonelli A."/>
            <person name="Paolocci F."/>
            <person name="Nowrousian M."/>
            <person name="Ottonello S."/>
            <person name="Baldrian P."/>
            <person name="Spatafora J.W."/>
            <person name="Henrissat B."/>
            <person name="Nagy L.G."/>
            <person name="Aury J.M."/>
            <person name="Wincker P."/>
            <person name="Grigoriev I.V."/>
            <person name="Bonfante P."/>
            <person name="Martin F.M."/>
        </authorList>
    </citation>
    <scope>NUCLEOTIDE SEQUENCE [LARGE SCALE GENOMIC DNA]</scope>
    <source>
        <strain evidence="2 3">CCBAS932</strain>
    </source>
</reference>
<protein>
    <recommendedName>
        <fullName evidence="4">BTB domain-containing protein</fullName>
    </recommendedName>
</protein>
<organism evidence="2 3">
    <name type="scientific">Morchella conica CCBAS932</name>
    <dbReference type="NCBI Taxonomy" id="1392247"/>
    <lineage>
        <taxon>Eukaryota</taxon>
        <taxon>Fungi</taxon>
        <taxon>Dikarya</taxon>
        <taxon>Ascomycota</taxon>
        <taxon>Pezizomycotina</taxon>
        <taxon>Pezizomycetes</taxon>
        <taxon>Pezizales</taxon>
        <taxon>Morchellaceae</taxon>
        <taxon>Morchella</taxon>
    </lineage>
</organism>
<accession>A0A3N4L1S3</accession>
<proteinExistence type="predicted"/>